<dbReference type="Pfam" id="PF05729">
    <property type="entry name" value="NACHT"/>
    <property type="match status" value="1"/>
</dbReference>
<keyword evidence="1" id="KW-0472">Membrane</keyword>
<name>A0ABV8F9T9_9ACTN</name>
<feature type="transmembrane region" description="Helical" evidence="1">
    <location>
        <begin position="417"/>
        <end position="443"/>
    </location>
</feature>
<dbReference type="Proteomes" id="UP001595698">
    <property type="component" value="Unassembled WGS sequence"/>
</dbReference>
<dbReference type="SUPFAM" id="SSF52540">
    <property type="entry name" value="P-loop containing nucleoside triphosphate hydrolases"/>
    <property type="match status" value="1"/>
</dbReference>
<feature type="transmembrane region" description="Helical" evidence="1">
    <location>
        <begin position="588"/>
        <end position="611"/>
    </location>
</feature>
<dbReference type="EMBL" id="JBHSBC010000046">
    <property type="protein sequence ID" value="MFC3985438.1"/>
    <property type="molecule type" value="Genomic_DNA"/>
</dbReference>
<feature type="domain" description="NACHT" evidence="2">
    <location>
        <begin position="133"/>
        <end position="227"/>
    </location>
</feature>
<feature type="transmembrane region" description="Helical" evidence="1">
    <location>
        <begin position="632"/>
        <end position="656"/>
    </location>
</feature>
<protein>
    <submittedName>
        <fullName evidence="3">NACHT domain-containing protein</fullName>
    </submittedName>
</protein>
<feature type="transmembrane region" description="Helical" evidence="1">
    <location>
        <begin position="662"/>
        <end position="680"/>
    </location>
</feature>
<sequence length="743" mass="80440">MLIFFVRQDQAAGWGAVLGVLTAAAGLLLSQLERFFGPRAGGSSPKSEADALLKVADQLAVAVREQWEAEAALRRLNDPWPLNVSWTKEEELTDPIYALPAARAGDARAARADVPLDGDLAQVADFFESLPGGRLVILGPLGSGKSVLALTLLLELLERRVPGRPVPVLIPLNRWNPAEIPLEEWLADQLATNYQLGSPRHRDARELARRLLHDNLVLPILDGLDELAEPTRPQAITDVNGWLGRDRQIVLTSRTNEYRAAVLAGDAVTRGAAVVLQPLGCARVEEYLRGATARPRVRRWDPVFAEMRDNPDGPVATALRTPLMVTLARAIYGDRPGDAAILLQPRLATAGLVEEHLLGELIRAAYPDERRGPQAGDVQVWLTFLARNLSGRDRPDIAWWHLETAAPAAVVHAPAAVAGACVVGFVFGPVAAVVFAVAVLLLAGDRRTERWSLEGILKGPMNAWLRGLRESGTRGGLLTPLIGLNEKTPLERRLALGAGRVLGMVTGLIQGFVVYQTGGLYRAVAEGVGLGLAVGLADGYLTISTRSEPSEVRFASRRGAVAFVRHVAIGCVTGVGVGVTAWAISASWFGVLVGILVGLAFGVIDGLNIWLDVSTDVTLALSPRSTRRAERLAALARSLTLFTTISVTTGIAYTFAYGVRAAVLPATVFGLGYALADHLMGLTTSVWGRYAVAKAWLALRGRLPWRFMDFLDDTHRRGLLRRVGAVYQFRHVRFQEYLLTWHN</sequence>
<evidence type="ECO:0000313" key="3">
    <source>
        <dbReference type="EMBL" id="MFC3985438.1"/>
    </source>
</evidence>
<dbReference type="SMART" id="SM00382">
    <property type="entry name" value="AAA"/>
    <property type="match status" value="1"/>
</dbReference>
<keyword evidence="4" id="KW-1185">Reference proteome</keyword>
<proteinExistence type="predicted"/>
<accession>A0ABV8F9T9</accession>
<gene>
    <name evidence="3" type="ORF">ACFOYY_35280</name>
</gene>
<dbReference type="InterPro" id="IPR027417">
    <property type="entry name" value="P-loop_NTPase"/>
</dbReference>
<comment type="caution">
    <text evidence="3">The sequence shown here is derived from an EMBL/GenBank/DDBJ whole genome shotgun (WGS) entry which is preliminary data.</text>
</comment>
<dbReference type="Gene3D" id="3.40.50.300">
    <property type="entry name" value="P-loop containing nucleotide triphosphate hydrolases"/>
    <property type="match status" value="1"/>
</dbReference>
<reference evidence="4" key="1">
    <citation type="journal article" date="2019" name="Int. J. Syst. Evol. Microbiol.">
        <title>The Global Catalogue of Microorganisms (GCM) 10K type strain sequencing project: providing services to taxonomists for standard genome sequencing and annotation.</title>
        <authorList>
            <consortium name="The Broad Institute Genomics Platform"/>
            <consortium name="The Broad Institute Genome Sequencing Center for Infectious Disease"/>
            <person name="Wu L."/>
            <person name="Ma J."/>
        </authorList>
    </citation>
    <scope>NUCLEOTIDE SEQUENCE [LARGE SCALE GENOMIC DNA]</scope>
    <source>
        <strain evidence="4">TBRC 7912</strain>
    </source>
</reference>
<keyword evidence="1" id="KW-1133">Transmembrane helix</keyword>
<dbReference type="InterPro" id="IPR003593">
    <property type="entry name" value="AAA+_ATPase"/>
</dbReference>
<feature type="transmembrane region" description="Helical" evidence="1">
    <location>
        <begin position="562"/>
        <end position="582"/>
    </location>
</feature>
<keyword evidence="1" id="KW-0812">Transmembrane</keyword>
<dbReference type="PROSITE" id="PS50837">
    <property type="entry name" value="NACHT"/>
    <property type="match status" value="1"/>
</dbReference>
<organism evidence="3 4">
    <name type="scientific">Streptosporangium jomthongense</name>
    <dbReference type="NCBI Taxonomy" id="1193683"/>
    <lineage>
        <taxon>Bacteria</taxon>
        <taxon>Bacillati</taxon>
        <taxon>Actinomycetota</taxon>
        <taxon>Actinomycetes</taxon>
        <taxon>Streptosporangiales</taxon>
        <taxon>Streptosporangiaceae</taxon>
        <taxon>Streptosporangium</taxon>
    </lineage>
</organism>
<dbReference type="InterPro" id="IPR007111">
    <property type="entry name" value="NACHT_NTPase"/>
</dbReference>
<evidence type="ECO:0000259" key="2">
    <source>
        <dbReference type="PROSITE" id="PS50837"/>
    </source>
</evidence>
<evidence type="ECO:0000313" key="4">
    <source>
        <dbReference type="Proteomes" id="UP001595698"/>
    </source>
</evidence>
<feature type="transmembrane region" description="Helical" evidence="1">
    <location>
        <begin position="12"/>
        <end position="29"/>
    </location>
</feature>
<evidence type="ECO:0000256" key="1">
    <source>
        <dbReference type="SAM" id="Phobius"/>
    </source>
</evidence>